<keyword evidence="3" id="KW-1185">Reference proteome</keyword>
<feature type="transmembrane region" description="Helical" evidence="1">
    <location>
        <begin position="49"/>
        <end position="66"/>
    </location>
</feature>
<gene>
    <name evidence="2" type="ORF">LRP49_14815</name>
</gene>
<comment type="caution">
    <text evidence="2">The sequence shown here is derived from an EMBL/GenBank/DDBJ whole genome shotgun (WGS) entry which is preliminary data.</text>
</comment>
<evidence type="ECO:0000313" key="2">
    <source>
        <dbReference type="EMBL" id="MDD1782441.1"/>
    </source>
</evidence>
<feature type="transmembrane region" description="Helical" evidence="1">
    <location>
        <begin position="73"/>
        <end position="92"/>
    </location>
</feature>
<organism evidence="2 3">
    <name type="scientific">Enterovibrio qingdaonensis</name>
    <dbReference type="NCBI Taxonomy" id="2899818"/>
    <lineage>
        <taxon>Bacteria</taxon>
        <taxon>Pseudomonadati</taxon>
        <taxon>Pseudomonadota</taxon>
        <taxon>Gammaproteobacteria</taxon>
        <taxon>Vibrionales</taxon>
        <taxon>Vibrionaceae</taxon>
        <taxon>Enterovibrio</taxon>
    </lineage>
</organism>
<dbReference type="RefSeq" id="WP_274143079.1">
    <property type="nucleotide sequence ID" value="NZ_JAJUBB010000010.1"/>
</dbReference>
<evidence type="ECO:0000313" key="3">
    <source>
        <dbReference type="Proteomes" id="UP001149821"/>
    </source>
</evidence>
<dbReference type="Proteomes" id="UP001149821">
    <property type="component" value="Unassembled WGS sequence"/>
</dbReference>
<keyword evidence="1" id="KW-1133">Transmembrane helix</keyword>
<reference evidence="2" key="1">
    <citation type="submission" date="2021-12" db="EMBL/GenBank/DDBJ databases">
        <title>Enterovibrio ZSDZ35 sp. nov. and Enterovibrio ZSDZ42 sp. nov., isolated from coastal seawater in Qingdao.</title>
        <authorList>
            <person name="Zhang P."/>
        </authorList>
    </citation>
    <scope>NUCLEOTIDE SEQUENCE</scope>
    <source>
        <strain evidence="2">ZSDZ35</strain>
    </source>
</reference>
<keyword evidence="1" id="KW-0812">Transmembrane</keyword>
<accession>A0ABT5QN80</accession>
<feature type="transmembrane region" description="Helical" evidence="1">
    <location>
        <begin position="104"/>
        <end position="123"/>
    </location>
</feature>
<sequence>MANTLSKQGMLHVMSALLVLVAFISLFSPLGLSELNVDRKAFFFGHGDLLLHFALFHFAAWLVVPLGRKVQPYVYIGLLALGVFSEWAQDAFIANRDGSVNDAMANVVAVLLVVIFQQSYLFWKARRA</sequence>
<dbReference type="EMBL" id="JAJUBB010000010">
    <property type="protein sequence ID" value="MDD1782441.1"/>
    <property type="molecule type" value="Genomic_DNA"/>
</dbReference>
<keyword evidence="1" id="KW-0472">Membrane</keyword>
<name>A0ABT5QN80_9GAMM</name>
<evidence type="ECO:0000256" key="1">
    <source>
        <dbReference type="SAM" id="Phobius"/>
    </source>
</evidence>
<evidence type="ECO:0008006" key="4">
    <source>
        <dbReference type="Google" id="ProtNLM"/>
    </source>
</evidence>
<protein>
    <recommendedName>
        <fullName evidence="4">VanZ like family protein</fullName>
    </recommendedName>
</protein>
<proteinExistence type="predicted"/>